<accession>A0ABT1C9V0</accession>
<gene>
    <name evidence="1" type="ORF">NGM99_17680</name>
</gene>
<sequence length="49" mass="5330">MNRRFAVSVLSTLLYVQALLGFAGLASVVIKHERPPVEVAAVTLDHAIR</sequence>
<dbReference type="EMBL" id="JAMXQS010000008">
    <property type="protein sequence ID" value="MCO6051619.1"/>
    <property type="molecule type" value="Genomic_DNA"/>
</dbReference>
<keyword evidence="2" id="KW-1185">Reference proteome</keyword>
<evidence type="ECO:0000313" key="2">
    <source>
        <dbReference type="Proteomes" id="UP001205906"/>
    </source>
</evidence>
<dbReference type="RefSeq" id="WP_252821343.1">
    <property type="nucleotide sequence ID" value="NZ_JAMXQS010000008.1"/>
</dbReference>
<comment type="caution">
    <text evidence="1">The sequence shown here is derived from an EMBL/GenBank/DDBJ whole genome shotgun (WGS) entry which is preliminary data.</text>
</comment>
<name>A0ABT1C9V0_9HYPH</name>
<evidence type="ECO:0000313" key="1">
    <source>
        <dbReference type="EMBL" id="MCO6051619.1"/>
    </source>
</evidence>
<reference evidence="1 2" key="1">
    <citation type="submission" date="2022-06" db="EMBL/GenBank/DDBJ databases">
        <title>Mesorhizobium sp. strain RP14 Genome sequencing and assembly.</title>
        <authorList>
            <person name="Kim I."/>
        </authorList>
    </citation>
    <scope>NUCLEOTIDE SEQUENCE [LARGE SCALE GENOMIC DNA]</scope>
    <source>
        <strain evidence="2">RP14(2022)</strain>
    </source>
</reference>
<organism evidence="1 2">
    <name type="scientific">Mesorhizobium liriopis</name>
    <dbReference type="NCBI Taxonomy" id="2953882"/>
    <lineage>
        <taxon>Bacteria</taxon>
        <taxon>Pseudomonadati</taxon>
        <taxon>Pseudomonadota</taxon>
        <taxon>Alphaproteobacteria</taxon>
        <taxon>Hyphomicrobiales</taxon>
        <taxon>Phyllobacteriaceae</taxon>
        <taxon>Mesorhizobium</taxon>
    </lineage>
</organism>
<protein>
    <submittedName>
        <fullName evidence="1">Uncharacterized protein</fullName>
    </submittedName>
</protein>
<dbReference type="Proteomes" id="UP001205906">
    <property type="component" value="Unassembled WGS sequence"/>
</dbReference>
<proteinExistence type="predicted"/>